<dbReference type="Pfam" id="PF25787">
    <property type="entry name" value="HTH_SB"/>
    <property type="match status" value="1"/>
</dbReference>
<dbReference type="PANTHER" id="PTHR37984">
    <property type="entry name" value="PROTEIN CBG26694"/>
    <property type="match status" value="1"/>
</dbReference>
<name>A0AAE0R0B7_9TELE</name>
<dbReference type="InterPro" id="IPR038717">
    <property type="entry name" value="Tc1-like_DDE_dom"/>
</dbReference>
<evidence type="ECO:0000256" key="1">
    <source>
        <dbReference type="ARBA" id="ARBA00010879"/>
    </source>
</evidence>
<evidence type="ECO:0000259" key="11">
    <source>
        <dbReference type="Pfam" id="PF17917"/>
    </source>
</evidence>
<dbReference type="CDD" id="cd01647">
    <property type="entry name" value="RT_LTR"/>
    <property type="match status" value="1"/>
</dbReference>
<evidence type="ECO:0000256" key="6">
    <source>
        <dbReference type="ARBA" id="ARBA00022759"/>
    </source>
</evidence>
<reference evidence="13" key="1">
    <citation type="submission" date="2023-06" db="EMBL/GenBank/DDBJ databases">
        <title>Male Hemibagrus guttatus genome.</title>
        <authorList>
            <person name="Bian C."/>
        </authorList>
    </citation>
    <scope>NUCLEOTIDE SEQUENCE</scope>
    <source>
        <strain evidence="13">Male_cb2023</strain>
        <tissue evidence="13">Muscle</tissue>
    </source>
</reference>
<dbReference type="EMBL" id="JAUCMX010000008">
    <property type="protein sequence ID" value="KAK3537930.1"/>
    <property type="molecule type" value="Genomic_DNA"/>
</dbReference>
<feature type="domain" description="Reverse transcriptase" evidence="9">
    <location>
        <begin position="13"/>
        <end position="76"/>
    </location>
</feature>
<dbReference type="InterPro" id="IPR009057">
    <property type="entry name" value="Homeodomain-like_sf"/>
</dbReference>
<dbReference type="Pfam" id="PF17917">
    <property type="entry name" value="RT_RNaseH"/>
    <property type="match status" value="1"/>
</dbReference>
<evidence type="ECO:0000313" key="14">
    <source>
        <dbReference type="Proteomes" id="UP001274896"/>
    </source>
</evidence>
<comment type="similarity">
    <text evidence="1">Belongs to the beta type-B retroviral polymerase family. HERV class-II K(HML-2) pol subfamily.</text>
</comment>
<dbReference type="InterPro" id="IPR041373">
    <property type="entry name" value="RT_RNaseH"/>
</dbReference>
<dbReference type="GO" id="GO:0003964">
    <property type="term" value="F:RNA-directed DNA polymerase activity"/>
    <property type="evidence" value="ECO:0007669"/>
    <property type="project" value="UniProtKB-KW"/>
</dbReference>
<keyword evidence="3" id="KW-0808">Transferase</keyword>
<evidence type="ECO:0000259" key="12">
    <source>
        <dbReference type="Pfam" id="PF25787"/>
    </source>
</evidence>
<dbReference type="AlphaFoldDB" id="A0AAE0R0B7"/>
<dbReference type="Pfam" id="PF00078">
    <property type="entry name" value="RVT_1"/>
    <property type="match status" value="1"/>
</dbReference>
<comment type="caution">
    <text evidence="13">The sequence shown here is derived from an EMBL/GenBank/DDBJ whole genome shotgun (WGS) entry which is preliminary data.</text>
</comment>
<gene>
    <name evidence="13" type="ORF">QTP70_024556</name>
</gene>
<dbReference type="Gene3D" id="3.10.10.10">
    <property type="entry name" value="HIV Type 1 Reverse Transcriptase, subunit A, domain 1"/>
    <property type="match status" value="1"/>
</dbReference>
<feature type="domain" description="Reverse transcriptase RNase H-like" evidence="11">
    <location>
        <begin position="131"/>
        <end position="204"/>
    </location>
</feature>
<evidence type="ECO:0000259" key="9">
    <source>
        <dbReference type="Pfam" id="PF00078"/>
    </source>
</evidence>
<dbReference type="PANTHER" id="PTHR37984:SF5">
    <property type="entry name" value="PROTEIN NYNRIN-LIKE"/>
    <property type="match status" value="1"/>
</dbReference>
<keyword evidence="4" id="KW-0548">Nucleotidyltransferase</keyword>
<proteinExistence type="inferred from homology"/>
<evidence type="ECO:0000256" key="4">
    <source>
        <dbReference type="ARBA" id="ARBA00022695"/>
    </source>
</evidence>
<evidence type="ECO:0000256" key="2">
    <source>
        <dbReference type="ARBA" id="ARBA00012180"/>
    </source>
</evidence>
<keyword evidence="6" id="KW-0255">Endonuclease</keyword>
<protein>
    <recommendedName>
        <fullName evidence="2">ribonuclease H</fullName>
        <ecNumber evidence="2">3.1.26.4</ecNumber>
    </recommendedName>
</protein>
<evidence type="ECO:0000313" key="13">
    <source>
        <dbReference type="EMBL" id="KAK3537930.1"/>
    </source>
</evidence>
<dbReference type="InterPro" id="IPR050951">
    <property type="entry name" value="Retrovirus_Pol_polyprotein"/>
</dbReference>
<dbReference type="Proteomes" id="UP001274896">
    <property type="component" value="Unassembled WGS sequence"/>
</dbReference>
<dbReference type="EC" id="3.1.26.4" evidence="2"/>
<evidence type="ECO:0000256" key="8">
    <source>
        <dbReference type="ARBA" id="ARBA00022918"/>
    </source>
</evidence>
<dbReference type="GO" id="GO:0004523">
    <property type="term" value="F:RNA-DNA hybrid ribonuclease activity"/>
    <property type="evidence" value="ECO:0007669"/>
    <property type="project" value="UniProtKB-EC"/>
</dbReference>
<keyword evidence="14" id="KW-1185">Reference proteome</keyword>
<dbReference type="Pfam" id="PF13358">
    <property type="entry name" value="DDE_3"/>
    <property type="match status" value="1"/>
</dbReference>
<dbReference type="InterPro" id="IPR043502">
    <property type="entry name" value="DNA/RNA_pol_sf"/>
</dbReference>
<dbReference type="GO" id="GO:0003676">
    <property type="term" value="F:nucleic acid binding"/>
    <property type="evidence" value="ECO:0007669"/>
    <property type="project" value="InterPro"/>
</dbReference>
<evidence type="ECO:0000256" key="7">
    <source>
        <dbReference type="ARBA" id="ARBA00022801"/>
    </source>
</evidence>
<dbReference type="InterPro" id="IPR043128">
    <property type="entry name" value="Rev_trsase/Diguanyl_cyclase"/>
</dbReference>
<keyword evidence="5" id="KW-0540">Nuclease</keyword>
<accession>A0AAE0R0B7</accession>
<dbReference type="InterPro" id="IPR000477">
    <property type="entry name" value="RT_dom"/>
</dbReference>
<dbReference type="Gene3D" id="3.30.420.10">
    <property type="entry name" value="Ribonuclease H-like superfamily/Ribonuclease H"/>
    <property type="match status" value="1"/>
</dbReference>
<dbReference type="Gene3D" id="3.30.70.270">
    <property type="match status" value="1"/>
</dbReference>
<keyword evidence="7" id="KW-0378">Hydrolase</keyword>
<evidence type="ECO:0000256" key="5">
    <source>
        <dbReference type="ARBA" id="ARBA00022722"/>
    </source>
</evidence>
<evidence type="ECO:0000259" key="10">
    <source>
        <dbReference type="Pfam" id="PF13358"/>
    </source>
</evidence>
<dbReference type="InterPro" id="IPR036397">
    <property type="entry name" value="RNaseH_sf"/>
</dbReference>
<dbReference type="SUPFAM" id="SSF46689">
    <property type="entry name" value="Homeodomain-like"/>
    <property type="match status" value="1"/>
</dbReference>
<feature type="domain" description="Tc1-like transposase DDE" evidence="10">
    <location>
        <begin position="291"/>
        <end position="391"/>
    </location>
</feature>
<feature type="domain" description="Sleeping Beauty transposase HTH" evidence="12">
    <location>
        <begin position="219"/>
        <end position="270"/>
    </location>
</feature>
<keyword evidence="8" id="KW-0695">RNA-directed DNA polymerase</keyword>
<organism evidence="13 14">
    <name type="scientific">Hemibagrus guttatus</name>
    <dbReference type="NCBI Taxonomy" id="175788"/>
    <lineage>
        <taxon>Eukaryota</taxon>
        <taxon>Metazoa</taxon>
        <taxon>Chordata</taxon>
        <taxon>Craniata</taxon>
        <taxon>Vertebrata</taxon>
        <taxon>Euteleostomi</taxon>
        <taxon>Actinopterygii</taxon>
        <taxon>Neopterygii</taxon>
        <taxon>Teleostei</taxon>
        <taxon>Ostariophysi</taxon>
        <taxon>Siluriformes</taxon>
        <taxon>Bagridae</taxon>
        <taxon>Hemibagrus</taxon>
    </lineage>
</organism>
<dbReference type="SUPFAM" id="SSF56672">
    <property type="entry name" value="DNA/RNA polymerases"/>
    <property type="match status" value="1"/>
</dbReference>
<dbReference type="InterPro" id="IPR057667">
    <property type="entry name" value="HTH_SB"/>
</dbReference>
<sequence>MGVGLSGETQNFQAALEQLKEAQVFSKLDLRSAYNLVRIREGNEWKTALHTKRGHYEYLVMPYRLTNAPAVFQASYDDHVYHVCTVLTWLLQHQLIKAEECEFPKDTMTFLGYIISPRGVEMDATPWEPRKVYPCNYFSAKLTSVEANYDVGNWELLSIKEALEVWRHWLEGARHPFLVLTDHRNLEYLEYLHSLYVILRRYKRHLSTTSNSQTPNSTMAKTKELSKDTRNKIVDLHQAGKTESAIGKQLGVKKSTVGAIIRKWKTYKTTDLPRSGAPRKISPRGVKLITRTEPGRLIRVKERMNGAMYREFLSKNLLPSARALKMKRGWVFQHDNDPKHTARAMKEWLRKKYFKVLEWPSQSPDLNPIENLWRELKIRVAQRQPQNITALEEICMEEWAKLPATEHLPVFYGMDDPEDEEHAC</sequence>
<evidence type="ECO:0000256" key="3">
    <source>
        <dbReference type="ARBA" id="ARBA00022679"/>
    </source>
</evidence>